<evidence type="ECO:0000256" key="1">
    <source>
        <dbReference type="SAM" id="MobiDB-lite"/>
    </source>
</evidence>
<proteinExistence type="predicted"/>
<accession>A0A167S3P8</accession>
<feature type="region of interest" description="Disordered" evidence="1">
    <location>
        <begin position="174"/>
        <end position="197"/>
    </location>
</feature>
<dbReference type="PANTHER" id="PTHR46535">
    <property type="entry name" value="NEDD4-BINDING PROTEIN 2"/>
    <property type="match status" value="1"/>
</dbReference>
<dbReference type="SUPFAM" id="SSF160443">
    <property type="entry name" value="SMR domain-like"/>
    <property type="match status" value="1"/>
</dbReference>
<evidence type="ECO:0000313" key="4">
    <source>
        <dbReference type="Proteomes" id="UP000076738"/>
    </source>
</evidence>
<evidence type="ECO:0000259" key="2">
    <source>
        <dbReference type="PROSITE" id="PS50828"/>
    </source>
</evidence>
<reference evidence="3 4" key="1">
    <citation type="journal article" date="2016" name="Mol. Biol. Evol.">
        <title>Comparative Genomics of Early-Diverging Mushroom-Forming Fungi Provides Insights into the Origins of Lignocellulose Decay Capabilities.</title>
        <authorList>
            <person name="Nagy L.G."/>
            <person name="Riley R."/>
            <person name="Tritt A."/>
            <person name="Adam C."/>
            <person name="Daum C."/>
            <person name="Floudas D."/>
            <person name="Sun H."/>
            <person name="Yadav J.S."/>
            <person name="Pangilinan J."/>
            <person name="Larsson K.H."/>
            <person name="Matsuura K."/>
            <person name="Barry K."/>
            <person name="Labutti K."/>
            <person name="Kuo R."/>
            <person name="Ohm R.A."/>
            <person name="Bhattacharya S.S."/>
            <person name="Shirouzu T."/>
            <person name="Yoshinaga Y."/>
            <person name="Martin F.M."/>
            <person name="Grigoriev I.V."/>
            <person name="Hibbett D.S."/>
        </authorList>
    </citation>
    <scope>NUCLEOTIDE SEQUENCE [LARGE SCALE GENOMIC DNA]</scope>
    <source>
        <strain evidence="3 4">TUFC12733</strain>
    </source>
</reference>
<dbReference type="SMART" id="SM00463">
    <property type="entry name" value="SMR"/>
    <property type="match status" value="1"/>
</dbReference>
<dbReference type="EMBL" id="KV417266">
    <property type="protein sequence ID" value="KZP01553.1"/>
    <property type="molecule type" value="Genomic_DNA"/>
</dbReference>
<sequence length="652" mass="70850">MGSDTIFPESNDLERIQAELEATFCPPLDPALIAALVSELDPSPGSDALESLRLSLGDLATEASIANALNEDKRLSAFDKLSIKDDSTVSGSQASGSLLRDAAEWTPGTSAASSDGASFNTPLGFLRAVFPHLPVSTLTHTIDAVHDSHYSSPQATTLDMGLLVESLLSEEFLREEQERASSAESSDGGVKPTPEADWSLVEKKINRKLPAATQDPSSSLPASPKPRKAKASTVPLVDLLQRQHLPARRPAIDFDIAPDPWSHLASLASSLGQLLPDIPEGKWLALFHNPAYPTPSHAVRAELQRLSLLRNEAPSPETLNFLLEIIAATELEDSASRTKHDAELCLRACGNDAENALDLFRLLEEMDMAGAAVVHSVPSRTSTPNVTTSVSARLSPLLPPSRSYRESPVTSAPPSPPPITEPKRSSTHPQYQWQTVAPRKPAVPVQHPLSANIPAYRTVEPQIGKKKGRPTPTFRKEIEITPAPSVPAGLSELERCRWWMKELRRQRDEAVRAAGRHWRAGTAQDRGGEIAVYYADQSRNLEEQRRDWALKAARLQVQQQQLRSKDLHTIDLHGLTLHEALHVVKEGVNAWYSSSGSGYAPNHSLTIITGLGKHSPNQQGVLGPAIFKALEKDGWRVTKRPAAVVVIGVARG</sequence>
<dbReference type="Proteomes" id="UP000076738">
    <property type="component" value="Unassembled WGS sequence"/>
</dbReference>
<dbReference type="Gene3D" id="3.30.1370.110">
    <property type="match status" value="1"/>
</dbReference>
<organism evidence="3 4">
    <name type="scientific">Calocera viscosa (strain TUFC12733)</name>
    <dbReference type="NCBI Taxonomy" id="1330018"/>
    <lineage>
        <taxon>Eukaryota</taxon>
        <taxon>Fungi</taxon>
        <taxon>Dikarya</taxon>
        <taxon>Basidiomycota</taxon>
        <taxon>Agaricomycotina</taxon>
        <taxon>Dacrymycetes</taxon>
        <taxon>Dacrymycetales</taxon>
        <taxon>Dacrymycetaceae</taxon>
        <taxon>Calocera</taxon>
    </lineage>
</organism>
<feature type="compositionally biased region" description="Pro residues" evidence="1">
    <location>
        <begin position="411"/>
        <end position="420"/>
    </location>
</feature>
<name>A0A167S3P8_CALVF</name>
<dbReference type="InterPro" id="IPR036063">
    <property type="entry name" value="Smr_dom_sf"/>
</dbReference>
<dbReference type="PANTHER" id="PTHR46535:SF1">
    <property type="entry name" value="NEDD4-BINDING PROTEIN 2"/>
    <property type="match status" value="1"/>
</dbReference>
<evidence type="ECO:0000313" key="3">
    <source>
        <dbReference type="EMBL" id="KZP01553.1"/>
    </source>
</evidence>
<dbReference type="GO" id="GO:0004519">
    <property type="term" value="F:endonuclease activity"/>
    <property type="evidence" value="ECO:0007669"/>
    <property type="project" value="TreeGrafter"/>
</dbReference>
<dbReference type="InterPro" id="IPR002625">
    <property type="entry name" value="Smr_dom"/>
</dbReference>
<protein>
    <recommendedName>
        <fullName evidence="2">Smr domain-containing protein</fullName>
    </recommendedName>
</protein>
<dbReference type="PROSITE" id="PS50828">
    <property type="entry name" value="SMR"/>
    <property type="match status" value="1"/>
</dbReference>
<feature type="region of interest" description="Disordered" evidence="1">
    <location>
        <begin position="375"/>
        <end position="432"/>
    </location>
</feature>
<dbReference type="AlphaFoldDB" id="A0A167S3P8"/>
<keyword evidence="4" id="KW-1185">Reference proteome</keyword>
<feature type="region of interest" description="Disordered" evidence="1">
    <location>
        <begin position="209"/>
        <end position="232"/>
    </location>
</feature>
<dbReference type="GO" id="GO:0005634">
    <property type="term" value="C:nucleus"/>
    <property type="evidence" value="ECO:0007669"/>
    <property type="project" value="TreeGrafter"/>
</dbReference>
<feature type="domain" description="Smr" evidence="2">
    <location>
        <begin position="570"/>
        <end position="649"/>
    </location>
</feature>
<gene>
    <name evidence="3" type="ORF">CALVIDRAFT_532323</name>
</gene>
<dbReference type="InterPro" id="IPR052772">
    <property type="entry name" value="Endo/PolyKinase_Domain-Protein"/>
</dbReference>
<dbReference type="STRING" id="1330018.A0A167S3P8"/>
<dbReference type="OrthoDB" id="4080456at2759"/>
<feature type="compositionally biased region" description="Polar residues" evidence="1">
    <location>
        <begin position="378"/>
        <end position="392"/>
    </location>
</feature>